<dbReference type="VEuPathDB" id="AmoebaDB:ACA1_370550"/>
<keyword evidence="3" id="KW-1185">Reference proteome</keyword>
<dbReference type="KEGG" id="acan:ACA1_370550"/>
<dbReference type="RefSeq" id="XP_004340301.1">
    <property type="nucleotide sequence ID" value="XM_004340253.1"/>
</dbReference>
<accession>L8H1L4</accession>
<reference evidence="2 3" key="1">
    <citation type="journal article" date="2013" name="Genome Biol.">
        <title>Genome of Acanthamoeba castellanii highlights extensive lateral gene transfer and early evolution of tyrosine kinase signaling.</title>
        <authorList>
            <person name="Clarke M."/>
            <person name="Lohan A.J."/>
            <person name="Liu B."/>
            <person name="Lagkouvardos I."/>
            <person name="Roy S."/>
            <person name="Zafar N."/>
            <person name="Bertelli C."/>
            <person name="Schilde C."/>
            <person name="Kianianmomeni A."/>
            <person name="Burglin T.R."/>
            <person name="Frech C."/>
            <person name="Turcotte B."/>
            <person name="Kopec K.O."/>
            <person name="Synnott J.M."/>
            <person name="Choo C."/>
            <person name="Paponov I."/>
            <person name="Finkler A."/>
            <person name="Soon Heng Tan C."/>
            <person name="Hutchins A.P."/>
            <person name="Weinmeier T."/>
            <person name="Rattei T."/>
            <person name="Chu J.S."/>
            <person name="Gimenez G."/>
            <person name="Irimia M."/>
            <person name="Rigden D.J."/>
            <person name="Fitzpatrick D.A."/>
            <person name="Lorenzo-Morales J."/>
            <person name="Bateman A."/>
            <person name="Chiu C.H."/>
            <person name="Tang P."/>
            <person name="Hegemann P."/>
            <person name="Fromm H."/>
            <person name="Raoult D."/>
            <person name="Greub G."/>
            <person name="Miranda-Saavedra D."/>
            <person name="Chen N."/>
            <person name="Nash P."/>
            <person name="Ginger M.L."/>
            <person name="Horn M."/>
            <person name="Schaap P."/>
            <person name="Caler L."/>
            <person name="Loftus B."/>
        </authorList>
    </citation>
    <scope>NUCLEOTIDE SEQUENCE [LARGE SCALE GENOMIC DNA]</scope>
    <source>
        <strain evidence="2 3">Neff</strain>
    </source>
</reference>
<organism evidence="2 3">
    <name type="scientific">Acanthamoeba castellanii (strain ATCC 30010 / Neff)</name>
    <dbReference type="NCBI Taxonomy" id="1257118"/>
    <lineage>
        <taxon>Eukaryota</taxon>
        <taxon>Amoebozoa</taxon>
        <taxon>Discosea</taxon>
        <taxon>Longamoebia</taxon>
        <taxon>Centramoebida</taxon>
        <taxon>Acanthamoebidae</taxon>
        <taxon>Acanthamoeba</taxon>
    </lineage>
</organism>
<evidence type="ECO:0000313" key="3">
    <source>
        <dbReference type="Proteomes" id="UP000011083"/>
    </source>
</evidence>
<evidence type="ECO:0000256" key="1">
    <source>
        <dbReference type="SAM" id="Coils"/>
    </source>
</evidence>
<proteinExistence type="predicted"/>
<dbReference type="Proteomes" id="UP000011083">
    <property type="component" value="Unassembled WGS sequence"/>
</dbReference>
<keyword evidence="1" id="KW-0175">Coiled coil</keyword>
<name>L8H1L4_ACACF</name>
<dbReference type="GeneID" id="14919012"/>
<feature type="coiled-coil region" evidence="1">
    <location>
        <begin position="124"/>
        <end position="153"/>
    </location>
</feature>
<gene>
    <name evidence="2" type="ORF">ACA1_370550</name>
</gene>
<dbReference type="EMBL" id="KB007960">
    <property type="protein sequence ID" value="ELR18281.1"/>
    <property type="molecule type" value="Genomic_DNA"/>
</dbReference>
<protein>
    <submittedName>
        <fullName evidence="2">Uncharacterized protein</fullName>
    </submittedName>
</protein>
<dbReference type="AlphaFoldDB" id="L8H1L4"/>
<evidence type="ECO:0000313" key="2">
    <source>
        <dbReference type="EMBL" id="ELR18281.1"/>
    </source>
</evidence>
<sequence length="202" mass="22300">MVSSTSAASSMLKEIGMSQLGDQKRVLVTAAKGKAAYKAGLITAPAPPLLPIPPAPYSYLSPPATPSFSPPSPSNTTIHIPHKPKRCQKFCHQLLFSSKHTCTKEEECGSLASCSHINLHPEEKKQHIKEKKVKKAEVKRQKKEEDAVQKAERDALLHLQPEPIWDSWFKIKLKHLIATHPDLYSTMKGTCECCNATAKLAQ</sequence>